<evidence type="ECO:0000256" key="1">
    <source>
        <dbReference type="ARBA" id="ARBA00022512"/>
    </source>
</evidence>
<organism evidence="7 8">
    <name type="scientific">Bifidobacterium gallicum DSM 20093 = LMG 11596</name>
    <dbReference type="NCBI Taxonomy" id="561180"/>
    <lineage>
        <taxon>Bacteria</taxon>
        <taxon>Bacillati</taxon>
        <taxon>Actinomycetota</taxon>
        <taxon>Actinomycetes</taxon>
        <taxon>Bifidobacteriales</taxon>
        <taxon>Bifidobacteriaceae</taxon>
        <taxon>Bifidobacterium</taxon>
    </lineage>
</organism>
<comment type="caution">
    <text evidence="7">The sequence shown here is derived from an EMBL/GenBank/DDBJ whole genome shotgun (WGS) entry which is preliminary data.</text>
</comment>
<dbReference type="AlphaFoldDB" id="D1NWH0"/>
<keyword evidence="5" id="KW-1133">Transmembrane helix</keyword>
<evidence type="ECO:0000259" key="6">
    <source>
        <dbReference type="Pfam" id="PF00746"/>
    </source>
</evidence>
<dbReference type="NCBIfam" id="TIGR01167">
    <property type="entry name" value="LPXTG_anchor"/>
    <property type="match status" value="1"/>
</dbReference>
<keyword evidence="5" id="KW-0812">Transmembrane</keyword>
<name>D1NWH0_9BIFI</name>
<dbReference type="InterPro" id="IPR019931">
    <property type="entry name" value="LPXTG_anchor"/>
</dbReference>
<feature type="transmembrane region" description="Helical" evidence="5">
    <location>
        <begin position="16"/>
        <end position="36"/>
    </location>
</feature>
<keyword evidence="5" id="KW-0472">Membrane</keyword>
<accession>D1NWH0</accession>
<sequence length="54" mass="5456">MEGAFELPSTGGTRNLWAGMVGALALLLAMGFQVAATRMLRRGSSASADGSAAQ</sequence>
<feature type="domain" description="Gram-positive cocci surface proteins LPxTG" evidence="6">
    <location>
        <begin position="4"/>
        <end position="34"/>
    </location>
</feature>
<dbReference type="EMBL" id="ABXB03000004">
    <property type="protein sequence ID" value="EFA22456.1"/>
    <property type="molecule type" value="Genomic_DNA"/>
</dbReference>
<evidence type="ECO:0000256" key="2">
    <source>
        <dbReference type="ARBA" id="ARBA00022525"/>
    </source>
</evidence>
<dbReference type="Pfam" id="PF00746">
    <property type="entry name" value="Gram_pos_anchor"/>
    <property type="match status" value="1"/>
</dbReference>
<dbReference type="RefSeq" id="WP_006295685.1">
    <property type="nucleotide sequence ID" value="NZ_ABXB03000004.1"/>
</dbReference>
<keyword evidence="3" id="KW-0732">Signal</keyword>
<proteinExistence type="predicted"/>
<keyword evidence="1" id="KW-0134">Cell wall</keyword>
<protein>
    <submittedName>
        <fullName evidence="7">LPXTG-motif cell wall anchor domain protein</fullName>
    </submittedName>
</protein>
<reference evidence="7 8" key="1">
    <citation type="submission" date="2009-11" db="EMBL/GenBank/DDBJ databases">
        <authorList>
            <person name="Weinstock G."/>
            <person name="Sodergren E."/>
            <person name="Clifton S."/>
            <person name="Fulton L."/>
            <person name="Fulton B."/>
            <person name="Courtney L."/>
            <person name="Fronick C."/>
            <person name="Harrison M."/>
            <person name="Strong C."/>
            <person name="Farmer C."/>
            <person name="Delahaunty K."/>
            <person name="Markovic C."/>
            <person name="Hall O."/>
            <person name="Minx P."/>
            <person name="Tomlinson C."/>
            <person name="Mitreva M."/>
            <person name="Nelson J."/>
            <person name="Hou S."/>
            <person name="Wollam A."/>
            <person name="Pepin K.H."/>
            <person name="Johnson M."/>
            <person name="Bhonagiri V."/>
            <person name="Nash W.E."/>
            <person name="Warren W."/>
            <person name="Chinwalla A."/>
            <person name="Mardis E.R."/>
            <person name="Wilson R.K."/>
        </authorList>
    </citation>
    <scope>NUCLEOTIDE SEQUENCE [LARGE SCALE GENOMIC DNA]</scope>
    <source>
        <strain evidence="7 8">DSM 20093</strain>
    </source>
</reference>
<keyword evidence="4" id="KW-0572">Peptidoglycan-anchor</keyword>
<keyword evidence="2" id="KW-0964">Secreted</keyword>
<evidence type="ECO:0000313" key="8">
    <source>
        <dbReference type="Proteomes" id="UP000003656"/>
    </source>
</evidence>
<evidence type="ECO:0000256" key="3">
    <source>
        <dbReference type="ARBA" id="ARBA00022729"/>
    </source>
</evidence>
<evidence type="ECO:0000256" key="5">
    <source>
        <dbReference type="SAM" id="Phobius"/>
    </source>
</evidence>
<gene>
    <name evidence="7" type="ORF">BIFGAL_04220</name>
</gene>
<evidence type="ECO:0000313" key="7">
    <source>
        <dbReference type="EMBL" id="EFA22456.1"/>
    </source>
</evidence>
<evidence type="ECO:0000256" key="4">
    <source>
        <dbReference type="ARBA" id="ARBA00023088"/>
    </source>
</evidence>
<dbReference type="Proteomes" id="UP000003656">
    <property type="component" value="Unassembled WGS sequence"/>
</dbReference>